<protein>
    <submittedName>
        <fullName evidence="3">DUF6067 family protein</fullName>
    </submittedName>
</protein>
<dbReference type="EMBL" id="BAABIQ010000042">
    <property type="protein sequence ID" value="GAA4802556.1"/>
    <property type="molecule type" value="Genomic_DNA"/>
</dbReference>
<dbReference type="Proteomes" id="UP001501411">
    <property type="component" value="Unassembled WGS sequence"/>
</dbReference>
<keyword evidence="4" id="KW-1185">Reference proteome</keyword>
<evidence type="ECO:0000259" key="2">
    <source>
        <dbReference type="Pfam" id="PF19543"/>
    </source>
</evidence>
<evidence type="ECO:0000313" key="3">
    <source>
        <dbReference type="EMBL" id="GAA4802556.1"/>
    </source>
</evidence>
<proteinExistence type="predicted"/>
<keyword evidence="1" id="KW-0732">Signal</keyword>
<dbReference type="Pfam" id="PF19543">
    <property type="entry name" value="GH123_N"/>
    <property type="match status" value="1"/>
</dbReference>
<feature type="chain" id="PRO_5047084458" evidence="1">
    <location>
        <begin position="24"/>
        <end position="845"/>
    </location>
</feature>
<dbReference type="Gene3D" id="3.20.20.80">
    <property type="entry name" value="Glycosidases"/>
    <property type="match status" value="1"/>
</dbReference>
<dbReference type="InterPro" id="IPR017853">
    <property type="entry name" value="GH"/>
</dbReference>
<dbReference type="InterPro" id="IPR045711">
    <property type="entry name" value="GH123-like_N"/>
</dbReference>
<organism evidence="3 4">
    <name type="scientific">Olivibacter ginsenosidimutans</name>
    <dbReference type="NCBI Taxonomy" id="1176537"/>
    <lineage>
        <taxon>Bacteria</taxon>
        <taxon>Pseudomonadati</taxon>
        <taxon>Bacteroidota</taxon>
        <taxon>Sphingobacteriia</taxon>
        <taxon>Sphingobacteriales</taxon>
        <taxon>Sphingobacteriaceae</taxon>
        <taxon>Olivibacter</taxon>
    </lineage>
</organism>
<dbReference type="SUPFAM" id="SSF51445">
    <property type="entry name" value="(Trans)glycosidases"/>
    <property type="match status" value="1"/>
</dbReference>
<feature type="signal peptide" evidence="1">
    <location>
        <begin position="1"/>
        <end position="23"/>
    </location>
</feature>
<evidence type="ECO:0000313" key="4">
    <source>
        <dbReference type="Proteomes" id="UP001501411"/>
    </source>
</evidence>
<reference evidence="4" key="1">
    <citation type="journal article" date="2019" name="Int. J. Syst. Evol. Microbiol.">
        <title>The Global Catalogue of Microorganisms (GCM) 10K type strain sequencing project: providing services to taxonomists for standard genome sequencing and annotation.</title>
        <authorList>
            <consortium name="The Broad Institute Genomics Platform"/>
            <consortium name="The Broad Institute Genome Sequencing Center for Infectious Disease"/>
            <person name="Wu L."/>
            <person name="Ma J."/>
        </authorList>
    </citation>
    <scope>NUCLEOTIDE SEQUENCE [LARGE SCALE GENOMIC DNA]</scope>
    <source>
        <strain evidence="4">JCM 18200</strain>
    </source>
</reference>
<comment type="caution">
    <text evidence="3">The sequence shown here is derived from an EMBL/GenBank/DDBJ whole genome shotgun (WGS) entry which is preliminary data.</text>
</comment>
<sequence>MCSKITTGLFTFILLSLSSSLWGQHHYPPQQQRWNPDSLGNQRAVLQVSGKVPWVKASVEWRNRHVSPNQELIIVDSTLNKPVEQVKYGSLSPEKGEFAFEATSGAGIYYVYYLPYHLGGRSRNYPDALYRTREPINDLNKVKGTKNDAKLLRFDAVDDFNRNDPMEVIATSSEVEQLKRKYRKDTYLIFPEDRSLPIKMGAYLPKRWTIDNRESRVLSGESRSGAFYAFQIGLWPITTALNQVQVTCTGLKNEKGHLISTAAFTCINTNGVSYTGDSLQIAVTVPKQQVQALWCGIQLPKGIEKGIYEGWIHIKPANAPEKRFLLKLKVDGEEAIEGDVDKPWLQTRLPWLNSTLAQENTVIKPYTPLTVEGDTAISLLGRKVILAPNGFPKQIQTYFTEEMTSMSKQPNNLLFEPIHFHMQRLADQKDIALISNGISFTQKKEGTVVWKSVSTSDVLQMDVEGSLEFDGFLHYTVRVIALKAIDLSDIAMHIPYQPDKATYLMGLGQKGGYRPEHISWKWDVAHKNQDGAWIGNVNAGLQFSLRDEQYARPLNTNFYLQKPLVLPQSWGNENKGGIDIGRKGGSMLVNSYSGKRHMQQGDTLYYSFNLLITPFHTLDTEAQWSERYFHAYKPVDTVKASGANVINIHHGNALNPYINYPFVATKEMKAYIDAAHRLGLQVKIYNTIREVSNRMYELYPVRSLGQEVFSPGQGKGYSWLQEHLDSNYIAAWYVPTYQDAAIINSGMNRWHNYYVEGMNWLVKHIGIDGIYLDDVAFDRVTMKRIKRVMTQEGHSGIIDLHSANQFNKNDGFNNSATFIWSTFLTSTGSGSVNTSIMKIMVRISS</sequence>
<feature type="domain" description="Glycoside hydrolase 123-like N-terminal" evidence="2">
    <location>
        <begin position="33"/>
        <end position="819"/>
    </location>
</feature>
<accession>A0ABP9C225</accession>
<name>A0ABP9C225_9SPHI</name>
<gene>
    <name evidence="3" type="ORF">GCM10023231_34410</name>
</gene>
<evidence type="ECO:0000256" key="1">
    <source>
        <dbReference type="SAM" id="SignalP"/>
    </source>
</evidence>